<feature type="domain" description="ShKT" evidence="3">
    <location>
        <begin position="384"/>
        <end position="415"/>
    </location>
</feature>
<dbReference type="AlphaFoldDB" id="A0A0N5CH45"/>
<organism evidence="4 5">
    <name type="scientific">Strongyloides papillosus</name>
    <name type="common">Intestinal threadworm</name>
    <dbReference type="NCBI Taxonomy" id="174720"/>
    <lineage>
        <taxon>Eukaryota</taxon>
        <taxon>Metazoa</taxon>
        <taxon>Ecdysozoa</taxon>
        <taxon>Nematoda</taxon>
        <taxon>Chromadorea</taxon>
        <taxon>Rhabditida</taxon>
        <taxon>Tylenchina</taxon>
        <taxon>Panagrolaimomorpha</taxon>
        <taxon>Strongyloidoidea</taxon>
        <taxon>Strongyloididae</taxon>
        <taxon>Strongyloides</taxon>
    </lineage>
</organism>
<protein>
    <submittedName>
        <fullName evidence="5">ShKT domain-containing protein</fullName>
    </submittedName>
</protein>
<evidence type="ECO:0000256" key="1">
    <source>
        <dbReference type="SAM" id="MobiDB-lite"/>
    </source>
</evidence>
<feature type="region of interest" description="Disordered" evidence="1">
    <location>
        <begin position="76"/>
        <end position="185"/>
    </location>
</feature>
<dbReference type="Proteomes" id="UP000046392">
    <property type="component" value="Unplaced"/>
</dbReference>
<dbReference type="WBParaSite" id="SPAL_0001716700.1">
    <property type="protein sequence ID" value="SPAL_0001716700.1"/>
    <property type="gene ID" value="SPAL_0001716700"/>
</dbReference>
<feature type="signal peptide" evidence="2">
    <location>
        <begin position="1"/>
        <end position="21"/>
    </location>
</feature>
<feature type="chain" id="PRO_5005895870" evidence="2">
    <location>
        <begin position="22"/>
        <end position="423"/>
    </location>
</feature>
<dbReference type="PANTHER" id="PTHR21724">
    <property type="entry name" value="SHKT DOMAIN-CONTAINING PROTEIN"/>
    <property type="match status" value="1"/>
</dbReference>
<accession>A0A0N5CH45</accession>
<feature type="compositionally biased region" description="Acidic residues" evidence="1">
    <location>
        <begin position="132"/>
        <end position="145"/>
    </location>
</feature>
<feature type="domain" description="ShKT" evidence="3">
    <location>
        <begin position="29"/>
        <end position="65"/>
    </location>
</feature>
<proteinExistence type="predicted"/>
<reference evidence="5" key="1">
    <citation type="submission" date="2017-02" db="UniProtKB">
        <authorList>
            <consortium name="WormBaseParasite"/>
        </authorList>
    </citation>
    <scope>IDENTIFICATION</scope>
</reference>
<evidence type="ECO:0000256" key="2">
    <source>
        <dbReference type="SAM" id="SignalP"/>
    </source>
</evidence>
<feature type="domain" description="ShKT" evidence="3">
    <location>
        <begin position="240"/>
        <end position="276"/>
    </location>
</feature>
<dbReference type="PANTHER" id="PTHR21724:SF108">
    <property type="entry name" value="SHKT DOMAIN-CONTAINING PROTEIN"/>
    <property type="match status" value="1"/>
</dbReference>
<feature type="compositionally biased region" description="Acidic residues" evidence="1">
    <location>
        <begin position="173"/>
        <end position="182"/>
    </location>
</feature>
<dbReference type="Pfam" id="PF01549">
    <property type="entry name" value="ShK"/>
    <property type="match status" value="3"/>
</dbReference>
<feature type="region of interest" description="Disordered" evidence="1">
    <location>
        <begin position="352"/>
        <end position="375"/>
    </location>
</feature>
<name>A0A0N5CH45_STREA</name>
<dbReference type="SMART" id="SM00254">
    <property type="entry name" value="ShKT"/>
    <property type="match status" value="3"/>
</dbReference>
<feature type="compositionally biased region" description="Polar residues" evidence="1">
    <location>
        <begin position="352"/>
        <end position="363"/>
    </location>
</feature>
<dbReference type="Gene3D" id="1.10.10.1870">
    <property type="entry name" value="ShTK domain-like"/>
    <property type="match status" value="3"/>
</dbReference>
<dbReference type="InterPro" id="IPR003582">
    <property type="entry name" value="ShKT_dom"/>
</dbReference>
<evidence type="ECO:0000313" key="5">
    <source>
        <dbReference type="WBParaSite" id="SPAL_0001716700.1"/>
    </source>
</evidence>
<keyword evidence="4" id="KW-1185">Reference proteome</keyword>
<evidence type="ECO:0000259" key="3">
    <source>
        <dbReference type="SMART" id="SM00254"/>
    </source>
</evidence>
<feature type="compositionally biased region" description="Acidic residues" evidence="1">
    <location>
        <begin position="96"/>
        <end position="113"/>
    </location>
</feature>
<keyword evidence="2" id="KW-0732">Signal</keyword>
<evidence type="ECO:0000313" key="4">
    <source>
        <dbReference type="Proteomes" id="UP000046392"/>
    </source>
</evidence>
<sequence length="423" mass="47920">MFKNIYALLLLLISIDGFTLTDPLSDEVICKDLDPDCPSRKIFCDHEAYRAVMILKCAKTCDACDEVNKMIEEMEVEEENENKQLPWTHGGGSTEGEVDEDNEESDNGGEESEATLKEVEEVSETTQGPEVTDIENIVEEEEVEEEPKKVEEEEETLTEQSAENNKESQPLPDVEEEEEEEVHEVPVNKIKPKPFGQFNKFRPLPEKMFTKKPRTTTTPKPKSKTAAELLKRIENENKRRCVDDATDCEERKNLCVDAKYGPIVKKVCRKTCGICKPVSISSSTYMSLTSKSNRTRVKGTDFYSKWKESRNTTPKPVIITMQHMRNQTRNMNNNKNTFGRKTITKKVTSQTLPRNKNPYTNILSGRYGSRGAEETDTSSTAAVVDKAIDCVAKQALCNHKGYKNLMERMCPKTCSATFAYSSL</sequence>